<sequence length="189" mass="22050">MARPLASYQDKSIYATKFEIGQLKWWDYGYLVNLLGFVDPEYSKKVDFQFEVIWYGGISEYKRSQEPEYEKQLLAWGKELSKYGNSSKIDEEKYPALNQLIPVEVMERETNKALGQFADDFIAWLKAHPDFQPVVAVFWKVCASHMAKNSLSVDADLYGKQMRRASKAVLDHDWNSVKIELMNITGWWD</sequence>
<dbReference type="RefSeq" id="WP_162014217.1">
    <property type="nucleotide sequence ID" value="NZ_CAZZQF010000001.1"/>
</dbReference>
<evidence type="ECO:0000313" key="1">
    <source>
        <dbReference type="EMBL" id="NDJ74441.1"/>
    </source>
</evidence>
<proteinExistence type="predicted"/>
<dbReference type="EMBL" id="JAADJO010000021">
    <property type="protein sequence ID" value="NDJ74441.1"/>
    <property type="molecule type" value="Genomic_DNA"/>
</dbReference>
<reference evidence="1" key="1">
    <citation type="submission" date="2020-01" db="EMBL/GenBank/DDBJ databases">
        <title>Vaginal microbiome of pregnant Indian women: Insights into the genome of dominants Lactobacillus species.</title>
        <authorList>
            <person name="Das B."/>
            <person name="Mehta O."/>
            <person name="Ghosh T.S."/>
            <person name="Kothidar A."/>
            <person name="Gowtham M.R."/>
            <person name="Mitra R."/>
            <person name="Kshetrapal P."/>
            <person name="Wadhwa N."/>
            <person name="Thiruvengadam R."/>
            <person name="Nair G.B."/>
            <person name="Bhatnagar S."/>
            <person name="Das B."/>
        </authorList>
    </citation>
    <scope>NUCLEOTIDE SEQUENCE</scope>
    <source>
        <strain evidence="1">Indica</strain>
    </source>
</reference>
<gene>
    <name evidence="1" type="ORF">GWG61_08200</name>
</gene>
<organism evidence="1">
    <name type="scientific">Lactobacillus paragasseri</name>
    <dbReference type="NCBI Taxonomy" id="2107999"/>
    <lineage>
        <taxon>Bacteria</taxon>
        <taxon>Bacillati</taxon>
        <taxon>Bacillota</taxon>
        <taxon>Bacilli</taxon>
        <taxon>Lactobacillales</taxon>
        <taxon>Lactobacillaceae</taxon>
        <taxon>Lactobacillus</taxon>
    </lineage>
</organism>
<accession>A0A6B2FUN8</accession>
<dbReference type="AlphaFoldDB" id="A0A6B2FUN8"/>
<protein>
    <submittedName>
        <fullName evidence="1">Uncharacterized protein</fullName>
    </submittedName>
</protein>
<name>A0A6B2FUN8_9LACO</name>
<comment type="caution">
    <text evidence="1">The sequence shown here is derived from an EMBL/GenBank/DDBJ whole genome shotgun (WGS) entry which is preliminary data.</text>
</comment>